<feature type="compositionally biased region" description="Basic and acidic residues" evidence="1">
    <location>
        <begin position="242"/>
        <end position="252"/>
    </location>
</feature>
<dbReference type="AlphaFoldDB" id="A0AAW1LFR9"/>
<proteinExistence type="predicted"/>
<dbReference type="EMBL" id="JBDFQZ010000004">
    <property type="protein sequence ID" value="KAK9735537.1"/>
    <property type="molecule type" value="Genomic_DNA"/>
</dbReference>
<keyword evidence="3" id="KW-1185">Reference proteome</keyword>
<organism evidence="2 3">
    <name type="scientific">Saponaria officinalis</name>
    <name type="common">Common soapwort</name>
    <name type="synonym">Lychnis saponaria</name>
    <dbReference type="NCBI Taxonomy" id="3572"/>
    <lineage>
        <taxon>Eukaryota</taxon>
        <taxon>Viridiplantae</taxon>
        <taxon>Streptophyta</taxon>
        <taxon>Embryophyta</taxon>
        <taxon>Tracheophyta</taxon>
        <taxon>Spermatophyta</taxon>
        <taxon>Magnoliopsida</taxon>
        <taxon>eudicotyledons</taxon>
        <taxon>Gunneridae</taxon>
        <taxon>Pentapetalae</taxon>
        <taxon>Caryophyllales</taxon>
        <taxon>Caryophyllaceae</taxon>
        <taxon>Caryophylleae</taxon>
        <taxon>Saponaria</taxon>
    </lineage>
</organism>
<protein>
    <submittedName>
        <fullName evidence="2">Uncharacterized protein</fullName>
    </submittedName>
</protein>
<sequence>MAVKEEEEEEKSKRQRFYIQLKPGETAIVSWKKLLRDASHIHHSSSFPKTLLDGNSSVGQRKNSLLKDEKLGHKTKARLSDNKQLTVPLMKFPTERKKSNAPTRKLEDCKSVCRLALTKAPSMLPKYISRYDKSFVPCNQQLEGLHDVPVTYSMKTSSYCGRLNLPSPVNVPEVTSVFPLKTKHDIPLQNQKLSDCMNPSFARSFPPLLTYRRSKNLVDGIKSKVPSMVHNDNDSTPCQKRKVTDTGDRHISDPSPYDGGTCKKVAVECPSLLSKSSHYAKTIKFKPSREENPINVPRKPHLKEPEMEVPGKANVKIRFCLKSDQESGKFETTQLK</sequence>
<accession>A0AAW1LFR9</accession>
<reference evidence="2" key="1">
    <citation type="submission" date="2024-03" db="EMBL/GenBank/DDBJ databases">
        <title>WGS assembly of Saponaria officinalis var. Norfolk2.</title>
        <authorList>
            <person name="Jenkins J."/>
            <person name="Shu S."/>
            <person name="Grimwood J."/>
            <person name="Barry K."/>
            <person name="Goodstein D."/>
            <person name="Schmutz J."/>
            <person name="Leebens-Mack J."/>
            <person name="Osbourn A."/>
        </authorList>
    </citation>
    <scope>NUCLEOTIDE SEQUENCE [LARGE SCALE GENOMIC DNA]</scope>
    <source>
        <strain evidence="2">JIC</strain>
    </source>
</reference>
<name>A0AAW1LFR9_SAPOF</name>
<evidence type="ECO:0000313" key="3">
    <source>
        <dbReference type="Proteomes" id="UP001443914"/>
    </source>
</evidence>
<feature type="region of interest" description="Disordered" evidence="1">
    <location>
        <begin position="290"/>
        <end position="309"/>
    </location>
</feature>
<comment type="caution">
    <text evidence="2">The sequence shown here is derived from an EMBL/GenBank/DDBJ whole genome shotgun (WGS) entry which is preliminary data.</text>
</comment>
<evidence type="ECO:0000313" key="2">
    <source>
        <dbReference type="EMBL" id="KAK9735537.1"/>
    </source>
</evidence>
<evidence type="ECO:0000256" key="1">
    <source>
        <dbReference type="SAM" id="MobiDB-lite"/>
    </source>
</evidence>
<dbReference type="Proteomes" id="UP001443914">
    <property type="component" value="Unassembled WGS sequence"/>
</dbReference>
<feature type="region of interest" description="Disordered" evidence="1">
    <location>
        <begin position="225"/>
        <end position="255"/>
    </location>
</feature>
<gene>
    <name evidence="2" type="ORF">RND81_04G211100</name>
</gene>